<feature type="compositionally biased region" description="Polar residues" evidence="1">
    <location>
        <begin position="99"/>
        <end position="109"/>
    </location>
</feature>
<dbReference type="OrthoDB" id="2389779at2"/>
<sequence>MYQVIQTYSEDEPWWFFEEWEKNIKSEEVFDKFHDAEKAFMKQYDQLKQDYEEVKCKDPYLVAFWNDEEYVYCEDCDEDLQAYRGLMLVSEYKKLDLGDNNSDEATGNSRKTKCCQRFSQSARGNQEN</sequence>
<gene>
    <name evidence="2" type="ORF">BHY08_04410</name>
</gene>
<dbReference type="STRING" id="519472.BHY08_04410"/>
<reference evidence="2 3" key="1">
    <citation type="submission" date="2016-09" db="EMBL/GenBank/DDBJ databases">
        <title>Vagococcus teuberi sp. nov., isolated from the Malian artisanal sour milk fene.</title>
        <authorList>
            <person name="Wullschleger S."/>
            <person name="Seifert C."/>
            <person name="Baumgartner S."/>
            <person name="Lacroix C."/>
            <person name="Bonfoh B."/>
            <person name="Stevens M.J."/>
            <person name="Meile L."/>
        </authorList>
    </citation>
    <scope>NUCLEOTIDE SEQUENCE [LARGE SCALE GENOMIC DNA]</scope>
    <source>
        <strain evidence="2 3">DSM 21459</strain>
    </source>
</reference>
<accession>A0A1J0A5E9</accession>
<dbReference type="InterPro" id="IPR010434">
    <property type="entry name" value="DUF1033"/>
</dbReference>
<feature type="region of interest" description="Disordered" evidence="1">
    <location>
        <begin position="97"/>
        <end position="128"/>
    </location>
</feature>
<dbReference type="Pfam" id="PF06279">
    <property type="entry name" value="DUF1033"/>
    <property type="match status" value="1"/>
</dbReference>
<name>A0A1J0A5E9_9ENTE</name>
<evidence type="ECO:0000313" key="3">
    <source>
        <dbReference type="Proteomes" id="UP000191200"/>
    </source>
</evidence>
<dbReference type="KEGG" id="vte:BHY08_04410"/>
<dbReference type="EMBL" id="CP017267">
    <property type="protein sequence ID" value="APB31138.1"/>
    <property type="molecule type" value="Genomic_DNA"/>
</dbReference>
<organism evidence="2 3">
    <name type="scientific">Vagococcus teuberi</name>
    <dbReference type="NCBI Taxonomy" id="519472"/>
    <lineage>
        <taxon>Bacteria</taxon>
        <taxon>Bacillati</taxon>
        <taxon>Bacillota</taxon>
        <taxon>Bacilli</taxon>
        <taxon>Lactobacillales</taxon>
        <taxon>Enterococcaceae</taxon>
        <taxon>Vagococcus</taxon>
    </lineage>
</organism>
<keyword evidence="3" id="KW-1185">Reference proteome</keyword>
<dbReference type="RefSeq" id="WP_071456723.1">
    <property type="nucleotide sequence ID" value="NZ_CP017267.1"/>
</dbReference>
<proteinExistence type="predicted"/>
<evidence type="ECO:0000256" key="1">
    <source>
        <dbReference type="SAM" id="MobiDB-lite"/>
    </source>
</evidence>
<protein>
    <submittedName>
        <fullName evidence="2">Uncharacterized protein</fullName>
    </submittedName>
</protein>
<feature type="compositionally biased region" description="Polar residues" evidence="1">
    <location>
        <begin position="117"/>
        <end position="128"/>
    </location>
</feature>
<dbReference type="Proteomes" id="UP000191200">
    <property type="component" value="Chromosome"/>
</dbReference>
<evidence type="ECO:0000313" key="2">
    <source>
        <dbReference type="EMBL" id="APB31138.1"/>
    </source>
</evidence>
<dbReference type="AlphaFoldDB" id="A0A1J0A5E9"/>